<protein>
    <recommendedName>
        <fullName evidence="2">Ig-like domain-containing protein</fullName>
    </recommendedName>
</protein>
<feature type="domain" description="Ig-like" evidence="2">
    <location>
        <begin position="194"/>
        <end position="275"/>
    </location>
</feature>
<organism evidence="3 4">
    <name type="scientific">Halogeometricum luteum</name>
    <dbReference type="NCBI Taxonomy" id="2950537"/>
    <lineage>
        <taxon>Archaea</taxon>
        <taxon>Methanobacteriati</taxon>
        <taxon>Methanobacteriota</taxon>
        <taxon>Stenosarchaea group</taxon>
        <taxon>Halobacteria</taxon>
        <taxon>Halobacteriales</taxon>
        <taxon>Haloferacaceae</taxon>
        <taxon>Halogeometricum</taxon>
    </lineage>
</organism>
<name>A0ABU2FWZ2_9EURY</name>
<dbReference type="Proteomes" id="UP001254813">
    <property type="component" value="Unassembled WGS sequence"/>
</dbReference>
<dbReference type="Pfam" id="PF25942">
    <property type="entry name" value="Ig_halo"/>
    <property type="match status" value="1"/>
</dbReference>
<gene>
    <name evidence="3" type="ORF">NDI79_02540</name>
</gene>
<feature type="region of interest" description="Disordered" evidence="1">
    <location>
        <begin position="20"/>
        <end position="54"/>
    </location>
</feature>
<proteinExistence type="predicted"/>
<comment type="caution">
    <text evidence="3">The sequence shown here is derived from an EMBL/GenBank/DDBJ whole genome shotgun (WGS) entry which is preliminary data.</text>
</comment>
<evidence type="ECO:0000256" key="1">
    <source>
        <dbReference type="SAM" id="MobiDB-lite"/>
    </source>
</evidence>
<keyword evidence="4" id="KW-1185">Reference proteome</keyword>
<evidence type="ECO:0000313" key="3">
    <source>
        <dbReference type="EMBL" id="MDS0293047.1"/>
    </source>
</evidence>
<dbReference type="EMBL" id="JAMQOQ010000001">
    <property type="protein sequence ID" value="MDS0293047.1"/>
    <property type="molecule type" value="Genomic_DNA"/>
</dbReference>
<dbReference type="RefSeq" id="WP_310926879.1">
    <property type="nucleotide sequence ID" value="NZ_JAMQOQ010000001.1"/>
</dbReference>
<evidence type="ECO:0000259" key="2">
    <source>
        <dbReference type="Pfam" id="PF25942"/>
    </source>
</evidence>
<reference evidence="3 4" key="1">
    <citation type="submission" date="2022-06" db="EMBL/GenBank/DDBJ databases">
        <title>Halogeometricum sp. a new haloarchaeum isolate from saline soil.</title>
        <authorList>
            <person name="Strakova D."/>
            <person name="Galisteo C."/>
            <person name="Sanchez-Porro C."/>
            <person name="Ventosa A."/>
        </authorList>
    </citation>
    <scope>NUCLEOTIDE SEQUENCE [LARGE SCALE GENOMIC DNA]</scope>
    <source>
        <strain evidence="4">S3BR25-2</strain>
    </source>
</reference>
<dbReference type="InterPro" id="IPR058929">
    <property type="entry name" value="Ig_halo"/>
</dbReference>
<evidence type="ECO:0000313" key="4">
    <source>
        <dbReference type="Proteomes" id="UP001254813"/>
    </source>
</evidence>
<dbReference type="PROSITE" id="PS51257">
    <property type="entry name" value="PROKAR_LIPOPROTEIN"/>
    <property type="match status" value="1"/>
</dbReference>
<accession>A0ABU2FWZ2</accession>
<sequence length="306" mass="32904">MRRRPFLGAVGAALAAGCSGRSRPVATRTERPTPPANVTTITDTKPLPTPDGDGGRRAALSFVEMHERRFVYNELVGGFGTAQPAISIDVGPVHAAVVRATDRGHYLLSTCSGSARYYDPDGSPSGASRNAASVAHFVGPDTHRRIPFNAYRCREAVLAASEASDRDRETAGARFQIYDFDTPPEYDRPEEGGRAVEVTVSGSDGERVLDRSYRTSLPLTVQPGITETPGTYTLSATLDGGASVRREWTLPDSRTPSWWGMAVLITNGGGIAFQSFYPNETVGVPRGTLCRRRPEGSVDESTALDR</sequence>